<evidence type="ECO:0000313" key="10">
    <source>
        <dbReference type="EMBL" id="KFM22741.1"/>
    </source>
</evidence>
<feature type="transmembrane region" description="Helical" evidence="8">
    <location>
        <begin position="92"/>
        <end position="119"/>
    </location>
</feature>
<feature type="transmembrane region" description="Helical" evidence="8">
    <location>
        <begin position="56"/>
        <end position="80"/>
    </location>
</feature>
<keyword evidence="11" id="KW-1185">Reference proteome</keyword>
<dbReference type="RefSeq" id="XP_011395606.1">
    <property type="nucleotide sequence ID" value="XM_011397304.1"/>
</dbReference>
<evidence type="ECO:0000313" key="11">
    <source>
        <dbReference type="Proteomes" id="UP000028924"/>
    </source>
</evidence>
<protein>
    <recommendedName>
        <fullName evidence="9">Peptidase S54 rhomboid domain-containing protein</fullName>
    </recommendedName>
</protein>
<dbReference type="eggNOG" id="KOG2632">
    <property type="taxonomic scope" value="Eukaryota"/>
</dbReference>
<keyword evidence="4 8" id="KW-0812">Transmembrane</keyword>
<dbReference type="OrthoDB" id="10257275at2759"/>
<name>A0A087SAI7_AUXPR</name>
<dbReference type="InterPro" id="IPR022764">
    <property type="entry name" value="Peptidase_S54_rhomboid_dom"/>
</dbReference>
<accession>A0A087SAI7</accession>
<evidence type="ECO:0000256" key="1">
    <source>
        <dbReference type="ARBA" id="ARBA00004141"/>
    </source>
</evidence>
<dbReference type="GeneID" id="23614323"/>
<feature type="transmembrane region" description="Helical" evidence="8">
    <location>
        <begin position="20"/>
        <end position="44"/>
    </location>
</feature>
<dbReference type="Pfam" id="PF01694">
    <property type="entry name" value="Rhomboid"/>
    <property type="match status" value="1"/>
</dbReference>
<dbReference type="InterPro" id="IPR035952">
    <property type="entry name" value="Rhomboid-like_sf"/>
</dbReference>
<dbReference type="PANTHER" id="PTHR43066:SF1">
    <property type="entry name" value="RHOMBOID PROTEIN 2"/>
    <property type="match status" value="1"/>
</dbReference>
<dbReference type="Gene3D" id="1.20.1540.10">
    <property type="entry name" value="Rhomboid-like"/>
    <property type="match status" value="1"/>
</dbReference>
<keyword evidence="7 8" id="KW-0472">Membrane</keyword>
<evidence type="ECO:0000256" key="8">
    <source>
        <dbReference type="SAM" id="Phobius"/>
    </source>
</evidence>
<dbReference type="SUPFAM" id="SSF144091">
    <property type="entry name" value="Rhomboid-like"/>
    <property type="match status" value="1"/>
</dbReference>
<dbReference type="Proteomes" id="UP000028924">
    <property type="component" value="Unassembled WGS sequence"/>
</dbReference>
<evidence type="ECO:0000256" key="5">
    <source>
        <dbReference type="ARBA" id="ARBA00022801"/>
    </source>
</evidence>
<organism evidence="10 11">
    <name type="scientific">Auxenochlorella protothecoides</name>
    <name type="common">Green microalga</name>
    <name type="synonym">Chlorella protothecoides</name>
    <dbReference type="NCBI Taxonomy" id="3075"/>
    <lineage>
        <taxon>Eukaryota</taxon>
        <taxon>Viridiplantae</taxon>
        <taxon>Chlorophyta</taxon>
        <taxon>core chlorophytes</taxon>
        <taxon>Trebouxiophyceae</taxon>
        <taxon>Chlorellales</taxon>
        <taxon>Chlorellaceae</taxon>
        <taxon>Auxenochlorella</taxon>
    </lineage>
</organism>
<dbReference type="PANTHER" id="PTHR43066">
    <property type="entry name" value="RHOMBOID-RELATED PROTEIN"/>
    <property type="match status" value="1"/>
</dbReference>
<dbReference type="AlphaFoldDB" id="A0A087SAI7"/>
<dbReference type="KEGG" id="apro:F751_2932"/>
<gene>
    <name evidence="10" type="ORF">F751_2932</name>
</gene>
<keyword evidence="6 8" id="KW-1133">Transmembrane helix</keyword>
<comment type="subcellular location">
    <subcellularLocation>
        <location evidence="1">Membrane</location>
        <topology evidence="1">Multi-pass membrane protein</topology>
    </subcellularLocation>
</comment>
<dbReference type="GO" id="GO:0016020">
    <property type="term" value="C:membrane"/>
    <property type="evidence" value="ECO:0007669"/>
    <property type="project" value="UniProtKB-SubCell"/>
</dbReference>
<reference evidence="10 11" key="1">
    <citation type="journal article" date="2014" name="BMC Genomics">
        <title>Oil accumulation mechanisms of the oleaginous microalga Chlorella protothecoides revealed through its genome, transcriptomes, and proteomes.</title>
        <authorList>
            <person name="Gao C."/>
            <person name="Wang Y."/>
            <person name="Shen Y."/>
            <person name="Yan D."/>
            <person name="He X."/>
            <person name="Dai J."/>
            <person name="Wu Q."/>
        </authorList>
    </citation>
    <scope>NUCLEOTIDE SEQUENCE [LARGE SCALE GENOMIC DNA]</scope>
    <source>
        <strain evidence="10 11">0710</strain>
    </source>
</reference>
<evidence type="ECO:0000259" key="9">
    <source>
        <dbReference type="Pfam" id="PF01694"/>
    </source>
</evidence>
<sequence length="239" mass="25218">MIDVCLSADRVVRHMQAWRLLTSSLFHTGGIHLLFNMVALLQVGVPLERLLGSVQLSWLVATLSVLSNCLYVGLALAAGLPPLGWSQPSFQCVLGFSGVLFGLIVVHAEVAHIASYSLFGAVTIPARAYPWLLLAACQLMVPHVSFLGHLSGLLVGQALALGLLRLAMPSPATVATLESWSVVQRWGLPSSDPGATLRAMPDAGVAGAHLLPISTASHGGGLLEGLWQPYPPALRQSRG</sequence>
<feature type="domain" description="Peptidase S54 rhomboid" evidence="9">
    <location>
        <begin position="16"/>
        <end position="165"/>
    </location>
</feature>
<dbReference type="EMBL" id="KL662081">
    <property type="protein sequence ID" value="KFM22741.1"/>
    <property type="molecule type" value="Genomic_DNA"/>
</dbReference>
<keyword evidence="5" id="KW-0378">Hydrolase</keyword>
<evidence type="ECO:0000256" key="6">
    <source>
        <dbReference type="ARBA" id="ARBA00022989"/>
    </source>
</evidence>
<evidence type="ECO:0000256" key="7">
    <source>
        <dbReference type="ARBA" id="ARBA00023136"/>
    </source>
</evidence>
<evidence type="ECO:0000256" key="2">
    <source>
        <dbReference type="ARBA" id="ARBA00009045"/>
    </source>
</evidence>
<evidence type="ECO:0000256" key="3">
    <source>
        <dbReference type="ARBA" id="ARBA00022670"/>
    </source>
</evidence>
<comment type="similarity">
    <text evidence="2">Belongs to the peptidase S54 family.</text>
</comment>
<dbReference type="GO" id="GO:0004252">
    <property type="term" value="F:serine-type endopeptidase activity"/>
    <property type="evidence" value="ECO:0007669"/>
    <property type="project" value="InterPro"/>
</dbReference>
<keyword evidence="3" id="KW-0645">Protease</keyword>
<dbReference type="GO" id="GO:0006508">
    <property type="term" value="P:proteolysis"/>
    <property type="evidence" value="ECO:0007669"/>
    <property type="project" value="UniProtKB-KW"/>
</dbReference>
<proteinExistence type="inferred from homology"/>
<evidence type="ECO:0000256" key="4">
    <source>
        <dbReference type="ARBA" id="ARBA00022692"/>
    </source>
</evidence>